<evidence type="ECO:0000256" key="11">
    <source>
        <dbReference type="ARBA" id="ARBA00023237"/>
    </source>
</evidence>
<dbReference type="SUPFAM" id="SSF56935">
    <property type="entry name" value="Porins"/>
    <property type="match status" value="1"/>
</dbReference>
<gene>
    <name evidence="17" type="ORF">GWK08_14015</name>
</gene>
<dbReference type="InterPro" id="IPR039426">
    <property type="entry name" value="TonB-dep_rcpt-like"/>
</dbReference>
<dbReference type="GO" id="GO:0015344">
    <property type="term" value="F:siderophore uptake transmembrane transporter activity"/>
    <property type="evidence" value="ECO:0007669"/>
    <property type="project" value="TreeGrafter"/>
</dbReference>
<reference evidence="17 18" key="1">
    <citation type="submission" date="2020-01" db="EMBL/GenBank/DDBJ databases">
        <title>Leptobacterium flavescens.</title>
        <authorList>
            <person name="Wang G."/>
        </authorList>
    </citation>
    <scope>NUCLEOTIDE SEQUENCE [LARGE SCALE GENOMIC DNA]</scope>
    <source>
        <strain evidence="17 18">KCTC 22160</strain>
    </source>
</reference>
<evidence type="ECO:0000313" key="17">
    <source>
        <dbReference type="EMBL" id="NER14566.1"/>
    </source>
</evidence>
<dbReference type="Gene3D" id="2.170.130.10">
    <property type="entry name" value="TonB-dependent receptor, plug domain"/>
    <property type="match status" value="1"/>
</dbReference>
<evidence type="ECO:0000256" key="13">
    <source>
        <dbReference type="RuleBase" id="RU003357"/>
    </source>
</evidence>
<keyword evidence="17" id="KW-0675">Receptor</keyword>
<keyword evidence="8" id="KW-0406">Ion transport</keyword>
<keyword evidence="2 12" id="KW-0813">Transport</keyword>
<accession>A0A6P0UVW7</accession>
<dbReference type="PANTHER" id="PTHR32552">
    <property type="entry name" value="FERRICHROME IRON RECEPTOR-RELATED"/>
    <property type="match status" value="1"/>
</dbReference>
<evidence type="ECO:0000256" key="6">
    <source>
        <dbReference type="ARBA" id="ARBA00022729"/>
    </source>
</evidence>
<dbReference type="PANTHER" id="PTHR32552:SF68">
    <property type="entry name" value="FERRICHROME OUTER MEMBRANE TRANSPORTER_PHAGE RECEPTOR"/>
    <property type="match status" value="1"/>
</dbReference>
<dbReference type="InterPro" id="IPR008969">
    <property type="entry name" value="CarboxyPept-like_regulatory"/>
</dbReference>
<dbReference type="Pfam" id="PF07715">
    <property type="entry name" value="Plug"/>
    <property type="match status" value="1"/>
</dbReference>
<feature type="domain" description="TonB-dependent receptor-like beta-barrel" evidence="15">
    <location>
        <begin position="327"/>
        <end position="753"/>
    </location>
</feature>
<dbReference type="AlphaFoldDB" id="A0A6P0UVW7"/>
<keyword evidence="6 14" id="KW-0732">Signal</keyword>
<keyword evidence="7" id="KW-0408">Iron</keyword>
<dbReference type="InterPro" id="IPR000531">
    <property type="entry name" value="Beta-barrel_TonB"/>
</dbReference>
<evidence type="ECO:0000256" key="5">
    <source>
        <dbReference type="ARBA" id="ARBA00022692"/>
    </source>
</evidence>
<dbReference type="InterPro" id="IPR036942">
    <property type="entry name" value="Beta-barrel_TonB_sf"/>
</dbReference>
<dbReference type="EMBL" id="JAABOO010000003">
    <property type="protein sequence ID" value="NER14566.1"/>
    <property type="molecule type" value="Genomic_DNA"/>
</dbReference>
<dbReference type="SUPFAM" id="SSF49464">
    <property type="entry name" value="Carboxypeptidase regulatory domain-like"/>
    <property type="match status" value="1"/>
</dbReference>
<evidence type="ECO:0000256" key="3">
    <source>
        <dbReference type="ARBA" id="ARBA00022452"/>
    </source>
</evidence>
<evidence type="ECO:0000256" key="4">
    <source>
        <dbReference type="ARBA" id="ARBA00022496"/>
    </source>
</evidence>
<keyword evidence="10 12" id="KW-0472">Membrane</keyword>
<evidence type="ECO:0000259" key="15">
    <source>
        <dbReference type="Pfam" id="PF00593"/>
    </source>
</evidence>
<evidence type="ECO:0000256" key="9">
    <source>
        <dbReference type="ARBA" id="ARBA00023077"/>
    </source>
</evidence>
<dbReference type="Gene3D" id="2.60.40.1120">
    <property type="entry name" value="Carboxypeptidase-like, regulatory domain"/>
    <property type="match status" value="1"/>
</dbReference>
<name>A0A6P0UVW7_9FLAO</name>
<dbReference type="Pfam" id="PF13715">
    <property type="entry name" value="CarbopepD_reg_2"/>
    <property type="match status" value="1"/>
</dbReference>
<organism evidence="17 18">
    <name type="scientific">Leptobacterium flavescens</name>
    <dbReference type="NCBI Taxonomy" id="472055"/>
    <lineage>
        <taxon>Bacteria</taxon>
        <taxon>Pseudomonadati</taxon>
        <taxon>Bacteroidota</taxon>
        <taxon>Flavobacteriia</taxon>
        <taxon>Flavobacteriales</taxon>
        <taxon>Flavobacteriaceae</taxon>
        <taxon>Leptobacterium</taxon>
    </lineage>
</organism>
<evidence type="ECO:0000256" key="12">
    <source>
        <dbReference type="PROSITE-ProRule" id="PRU01360"/>
    </source>
</evidence>
<sequence>MKNRFFLLLLAICSNVLSAQEFEIRGRVADQNNTPLANVNVLIKGTTTGTNTDTNGNYNFYLEKESYTLVFSHTGYETVERKVDLFQDMVLNIRMKKKVEILDEVLVSAVRANVQSPVTFSNLSKEEFAPRNLAQDIPFLVNFLPSVVTTSDAGAGIGYTGIRVRGSDATRVNVTINGIPYNDAESQGTFWVNLPDFASSVENLQLQRGVGTSTNGAGAFGASLNLLTDAVSDKASGEISNSYGSFNSRKHTIKFNTGKLNDHISLAGRLSLIKSDGYVDRASSDLRSYFLQGSYVDDNTLIKALVFGGQEITYQSWFGIDEETLRTNRTFNPAGQQFDDEGNPIGFYEDQVDNYKQDHAQLLWNERWSDNWSTNIALHYTLGRGFFEEYVDSFADPDEASFDFLGLTPITVDGELVNTTDNVRRRWLDNDFYGTTFSVNYKENDVDIIVGGAWNRYIGDHFGEIIWARFAGNTEPFDRLYESTSFKTDFNLYGKITYDLSDKIVLFGDLQWRNVNYEADGELLGRVPFSVDDSFDFFNPKAGITYRLNSANNIYFSYARANREPNRSDYENGNPKPEKLNDFELGWRYRSPNVKVNTNVYYLRFKDQLVLTGELDNSGFPLRENSGDSFRLGLEIDAAIRISDKWDLRPNVALSTNKNIDFIFERDGVLENLGNTNISFSPGIIAGNTINFRPVENLQFSFLSKFVGEQYLGNIDAETSKLDSYFVNDLNVQYEIKTNSIFKSIIFNALINNIFDEEYVSNGFYFTFDVDNPDGTRTTLDGAGFYPQAGINFLAGVTLKF</sequence>
<comment type="subcellular location">
    <subcellularLocation>
        <location evidence="1 12">Cell outer membrane</location>
        <topology evidence="1 12">Multi-pass membrane protein</topology>
    </subcellularLocation>
</comment>
<evidence type="ECO:0000259" key="16">
    <source>
        <dbReference type="Pfam" id="PF07715"/>
    </source>
</evidence>
<evidence type="ECO:0000256" key="1">
    <source>
        <dbReference type="ARBA" id="ARBA00004571"/>
    </source>
</evidence>
<dbReference type="Pfam" id="PF00593">
    <property type="entry name" value="TonB_dep_Rec_b-barrel"/>
    <property type="match status" value="1"/>
</dbReference>
<keyword evidence="5 12" id="KW-0812">Transmembrane</keyword>
<evidence type="ECO:0000313" key="18">
    <source>
        <dbReference type="Proteomes" id="UP000468581"/>
    </source>
</evidence>
<comment type="similarity">
    <text evidence="12 13">Belongs to the TonB-dependent receptor family.</text>
</comment>
<evidence type="ECO:0000256" key="10">
    <source>
        <dbReference type="ARBA" id="ARBA00023136"/>
    </source>
</evidence>
<proteinExistence type="inferred from homology"/>
<evidence type="ECO:0000256" key="7">
    <source>
        <dbReference type="ARBA" id="ARBA00023004"/>
    </source>
</evidence>
<dbReference type="Proteomes" id="UP000468581">
    <property type="component" value="Unassembled WGS sequence"/>
</dbReference>
<keyword evidence="4" id="KW-0410">Iron transport</keyword>
<evidence type="ECO:0000256" key="2">
    <source>
        <dbReference type="ARBA" id="ARBA00022448"/>
    </source>
</evidence>
<evidence type="ECO:0000256" key="14">
    <source>
        <dbReference type="SAM" id="SignalP"/>
    </source>
</evidence>
<feature type="domain" description="TonB-dependent receptor plug" evidence="16">
    <location>
        <begin position="115"/>
        <end position="222"/>
    </location>
</feature>
<dbReference type="RefSeq" id="WP_163607852.1">
    <property type="nucleotide sequence ID" value="NZ_JAABOO010000003.1"/>
</dbReference>
<keyword evidence="9 13" id="KW-0798">TonB box</keyword>
<keyword evidence="3 12" id="KW-1134">Transmembrane beta strand</keyword>
<evidence type="ECO:0000256" key="8">
    <source>
        <dbReference type="ARBA" id="ARBA00023065"/>
    </source>
</evidence>
<protein>
    <submittedName>
        <fullName evidence="17">TonB-dependent receptor</fullName>
    </submittedName>
</protein>
<keyword evidence="18" id="KW-1185">Reference proteome</keyword>
<dbReference type="PROSITE" id="PS52016">
    <property type="entry name" value="TONB_DEPENDENT_REC_3"/>
    <property type="match status" value="1"/>
</dbReference>
<dbReference type="GO" id="GO:0009279">
    <property type="term" value="C:cell outer membrane"/>
    <property type="evidence" value="ECO:0007669"/>
    <property type="project" value="UniProtKB-SubCell"/>
</dbReference>
<feature type="chain" id="PRO_5026951318" evidence="14">
    <location>
        <begin position="20"/>
        <end position="801"/>
    </location>
</feature>
<dbReference type="InterPro" id="IPR037066">
    <property type="entry name" value="Plug_dom_sf"/>
</dbReference>
<keyword evidence="11 12" id="KW-0998">Cell outer membrane</keyword>
<comment type="caution">
    <text evidence="17">The sequence shown here is derived from an EMBL/GenBank/DDBJ whole genome shotgun (WGS) entry which is preliminary data.</text>
</comment>
<dbReference type="InterPro" id="IPR012910">
    <property type="entry name" value="Plug_dom"/>
</dbReference>
<dbReference type="Gene3D" id="2.40.170.20">
    <property type="entry name" value="TonB-dependent receptor, beta-barrel domain"/>
    <property type="match status" value="1"/>
</dbReference>
<feature type="signal peptide" evidence="14">
    <location>
        <begin position="1"/>
        <end position="19"/>
    </location>
</feature>